<organism evidence="2 3">
    <name type="scientific">Channa argus</name>
    <name type="common">Northern snakehead</name>
    <name type="synonym">Ophicephalus argus</name>
    <dbReference type="NCBI Taxonomy" id="215402"/>
    <lineage>
        <taxon>Eukaryota</taxon>
        <taxon>Metazoa</taxon>
        <taxon>Chordata</taxon>
        <taxon>Craniata</taxon>
        <taxon>Vertebrata</taxon>
        <taxon>Euteleostomi</taxon>
        <taxon>Actinopterygii</taxon>
        <taxon>Neopterygii</taxon>
        <taxon>Teleostei</taxon>
        <taxon>Neoteleostei</taxon>
        <taxon>Acanthomorphata</taxon>
        <taxon>Anabantaria</taxon>
        <taxon>Anabantiformes</taxon>
        <taxon>Channoidei</taxon>
        <taxon>Channidae</taxon>
        <taxon>Channa</taxon>
    </lineage>
</organism>
<evidence type="ECO:0000313" key="3">
    <source>
        <dbReference type="Proteomes" id="UP000503349"/>
    </source>
</evidence>
<evidence type="ECO:0000313" key="2">
    <source>
        <dbReference type="EMBL" id="KAF3692214.1"/>
    </source>
</evidence>
<gene>
    <name evidence="2" type="ORF">EXN66_Car007890</name>
</gene>
<reference evidence="3" key="2">
    <citation type="submission" date="2019-02" db="EMBL/GenBank/DDBJ databases">
        <title>Opniocepnalus argus Var Kimnra genome.</title>
        <authorList>
            <person name="Zhou C."/>
            <person name="Xiao S."/>
        </authorList>
    </citation>
    <scope>NUCLEOTIDE SEQUENCE [LARGE SCALE GENOMIC DNA]</scope>
</reference>
<keyword evidence="3" id="KW-1185">Reference proteome</keyword>
<feature type="chain" id="PRO_5026069900" evidence="1">
    <location>
        <begin position="18"/>
        <end position="53"/>
    </location>
</feature>
<sequence>MLHLLRFILWMTNDLEAQGMITDVNLQELISQLQKPIPAQDLASATQSAKILI</sequence>
<dbReference type="EMBL" id="CM015718">
    <property type="protein sequence ID" value="KAF3692214.1"/>
    <property type="molecule type" value="Genomic_DNA"/>
</dbReference>
<name>A0A6G1PPY9_CHAAH</name>
<accession>A0A6G1PPY9</accession>
<dbReference type="Proteomes" id="UP000503349">
    <property type="component" value="Chromosome 7"/>
</dbReference>
<feature type="signal peptide" evidence="1">
    <location>
        <begin position="1"/>
        <end position="17"/>
    </location>
</feature>
<keyword evidence="1" id="KW-0732">Signal</keyword>
<dbReference type="AlphaFoldDB" id="A0A6G1PPY9"/>
<reference evidence="2 3" key="1">
    <citation type="submission" date="2019-02" db="EMBL/GenBank/DDBJ databases">
        <title>Opniocepnalus argus genome.</title>
        <authorList>
            <person name="Zhou C."/>
            <person name="Xiao S."/>
        </authorList>
    </citation>
    <scope>NUCLEOTIDE SEQUENCE [LARGE SCALE GENOMIC DNA]</scope>
    <source>
        <strain evidence="2">OARG1902GOOAL</strain>
        <tissue evidence="2">Muscle</tissue>
    </source>
</reference>
<evidence type="ECO:0000256" key="1">
    <source>
        <dbReference type="SAM" id="SignalP"/>
    </source>
</evidence>
<protein>
    <submittedName>
        <fullName evidence="2">Uncharacterized protein</fullName>
    </submittedName>
</protein>
<proteinExistence type="predicted"/>